<accession>A0A1X0WE18</accession>
<evidence type="ECO:0000313" key="5">
    <source>
        <dbReference type="EMBL" id="ORJ25004.1"/>
    </source>
</evidence>
<protein>
    <submittedName>
        <fullName evidence="5">ABC transporter substrate-binding protein</fullName>
    </submittedName>
</protein>
<dbReference type="AlphaFoldDB" id="A0A1X0WE18"/>
<evidence type="ECO:0000313" key="6">
    <source>
        <dbReference type="Proteomes" id="UP000192536"/>
    </source>
</evidence>
<dbReference type="Pfam" id="PF00497">
    <property type="entry name" value="SBP_bac_3"/>
    <property type="match status" value="1"/>
</dbReference>
<evidence type="ECO:0000256" key="3">
    <source>
        <dbReference type="SAM" id="SignalP"/>
    </source>
</evidence>
<comment type="caution">
    <text evidence="5">The sequence shown here is derived from an EMBL/GenBank/DDBJ whole genome shotgun (WGS) entry which is preliminary data.</text>
</comment>
<dbReference type="STRING" id="1646377.BS640_12985"/>
<dbReference type="Gene3D" id="3.40.190.10">
    <property type="entry name" value="Periplasmic binding protein-like II"/>
    <property type="match status" value="2"/>
</dbReference>
<evidence type="ECO:0000256" key="2">
    <source>
        <dbReference type="ARBA" id="ARBA00022729"/>
    </source>
</evidence>
<dbReference type="InterPro" id="IPR001638">
    <property type="entry name" value="Solute-binding_3/MltF_N"/>
</dbReference>
<name>A0A1X0WE18_9GAMM</name>
<dbReference type="GeneID" id="93565810"/>
<keyword evidence="6" id="KW-1185">Reference proteome</keyword>
<dbReference type="PANTHER" id="PTHR35936:SF17">
    <property type="entry name" value="ARGININE-BINDING EXTRACELLULAR PROTEIN ARTP"/>
    <property type="match status" value="1"/>
</dbReference>
<proteinExistence type="inferred from homology"/>
<dbReference type="Proteomes" id="UP000192536">
    <property type="component" value="Unassembled WGS sequence"/>
</dbReference>
<feature type="domain" description="Solute-binding protein family 3/N-terminal" evidence="4">
    <location>
        <begin position="35"/>
        <end position="264"/>
    </location>
</feature>
<sequence length="276" mass="29941">MKKTLLSLVAAGVLINTAVWSQGASAADALRQKDEIKVAMMPNYPPLEFKDPATDQLTGMDYDLGMEIGKRLNRKISWQEIGFEQMVNAVATHRVDMILSGMTDTKPRQEIATFVDYYNSGPQFYTTVAHKEINTMLDLCGKKVGTSRRTTFPAEIAAWSAANCTPAGKPAVVVVGAEGTADARTQLRQGRIEGVVQGSETLPYIMNLEKDTYKPLGKAFAYQVTGIGISKDDTALIDGVKGALTAMIADGTYLKILTKWGLQDGAIQEVTLNKGK</sequence>
<dbReference type="CDD" id="cd01004">
    <property type="entry name" value="PBP2_MidA_like"/>
    <property type="match status" value="1"/>
</dbReference>
<evidence type="ECO:0000256" key="1">
    <source>
        <dbReference type="ARBA" id="ARBA00010333"/>
    </source>
</evidence>
<dbReference type="PANTHER" id="PTHR35936">
    <property type="entry name" value="MEMBRANE-BOUND LYTIC MUREIN TRANSGLYCOSYLASE F"/>
    <property type="match status" value="1"/>
</dbReference>
<dbReference type="SMART" id="SM00062">
    <property type="entry name" value="PBPb"/>
    <property type="match status" value="1"/>
</dbReference>
<reference evidence="5 6" key="1">
    <citation type="journal article" date="2017" name="Int. J. Syst. Evol. Microbiol.">
        <title>Rouxiella badensis sp. nov. and Rouxiella silvae sp. nov. isolated from peat bog soil in Germany and emendation of the genus description.</title>
        <authorList>
            <person name="Le Fleche-Mateos A."/>
            <person name="Kugler J.H."/>
            <person name="Hansen S.H."/>
            <person name="Syldatk C."/>
            <person name="Hausmann R."/>
            <person name="Lomprez F."/>
            <person name="Vandenbogaert M."/>
            <person name="Manuguerra J.C."/>
            <person name="Grimont P.A."/>
        </authorList>
    </citation>
    <scope>NUCLEOTIDE SEQUENCE [LARGE SCALE GENOMIC DNA]</scope>
    <source>
        <strain evidence="5 6">DSM 100043</strain>
    </source>
</reference>
<evidence type="ECO:0000259" key="4">
    <source>
        <dbReference type="SMART" id="SM00062"/>
    </source>
</evidence>
<feature type="chain" id="PRO_5010855855" evidence="3">
    <location>
        <begin position="27"/>
        <end position="276"/>
    </location>
</feature>
<feature type="signal peptide" evidence="3">
    <location>
        <begin position="1"/>
        <end position="26"/>
    </location>
</feature>
<dbReference type="SUPFAM" id="SSF53850">
    <property type="entry name" value="Periplasmic binding protein-like II"/>
    <property type="match status" value="1"/>
</dbReference>
<keyword evidence="2 3" id="KW-0732">Signal</keyword>
<dbReference type="RefSeq" id="WP_017493754.1">
    <property type="nucleotide sequence ID" value="NZ_CAUQAZ010000068.1"/>
</dbReference>
<gene>
    <name evidence="5" type="ORF">BS640_12985</name>
</gene>
<organism evidence="5 6">
    <name type="scientific">Rouxiella badensis</name>
    <dbReference type="NCBI Taxonomy" id="1646377"/>
    <lineage>
        <taxon>Bacteria</taxon>
        <taxon>Pseudomonadati</taxon>
        <taxon>Pseudomonadota</taxon>
        <taxon>Gammaproteobacteria</taxon>
        <taxon>Enterobacterales</taxon>
        <taxon>Yersiniaceae</taxon>
        <taxon>Rouxiella</taxon>
    </lineage>
</organism>
<dbReference type="EMBL" id="MRWE01000020">
    <property type="protein sequence ID" value="ORJ25004.1"/>
    <property type="molecule type" value="Genomic_DNA"/>
</dbReference>
<comment type="similarity">
    <text evidence="1">Belongs to the bacterial solute-binding protein 3 family.</text>
</comment>